<dbReference type="EnsemblMetazoa" id="CJA07922.1">
    <property type="protein sequence ID" value="CJA07922.1"/>
    <property type="gene ID" value="WBGene00127126"/>
</dbReference>
<dbReference type="Gene3D" id="3.10.100.10">
    <property type="entry name" value="Mannose-Binding Protein A, subunit A"/>
    <property type="match status" value="1"/>
</dbReference>
<evidence type="ECO:0000313" key="4">
    <source>
        <dbReference type="Proteomes" id="UP000005237"/>
    </source>
</evidence>
<keyword evidence="4" id="KW-1185">Reference proteome</keyword>
<reference evidence="3" key="2">
    <citation type="submission" date="2022-06" db="UniProtKB">
        <authorList>
            <consortium name="EnsemblMetazoa"/>
        </authorList>
    </citation>
    <scope>IDENTIFICATION</scope>
    <source>
        <strain evidence="3">DF5081</strain>
    </source>
</reference>
<feature type="domain" description="C-type lectin" evidence="2">
    <location>
        <begin position="1"/>
        <end position="58"/>
    </location>
</feature>
<evidence type="ECO:0000256" key="1">
    <source>
        <dbReference type="SAM" id="MobiDB-lite"/>
    </source>
</evidence>
<dbReference type="InterPro" id="IPR001304">
    <property type="entry name" value="C-type_lectin-like"/>
</dbReference>
<evidence type="ECO:0000313" key="3">
    <source>
        <dbReference type="EnsemblMetazoa" id="CJA07922.1"/>
    </source>
</evidence>
<dbReference type="SUPFAM" id="SSF56436">
    <property type="entry name" value="C-type lectin-like"/>
    <property type="match status" value="1"/>
</dbReference>
<dbReference type="AlphaFoldDB" id="A0A8R1HQ32"/>
<sequence>MSLNASPQKKLSKAGITNKDKSHNDDVFIGLIYQNSKWQWTDGTPVTFLNWGDGEPNNMDKEWWTSVGF</sequence>
<dbReference type="PROSITE" id="PS50041">
    <property type="entry name" value="C_TYPE_LECTIN_2"/>
    <property type="match status" value="1"/>
</dbReference>
<dbReference type="Pfam" id="PF00059">
    <property type="entry name" value="Lectin_C"/>
    <property type="match status" value="1"/>
</dbReference>
<dbReference type="Proteomes" id="UP000005237">
    <property type="component" value="Unassembled WGS sequence"/>
</dbReference>
<evidence type="ECO:0000259" key="2">
    <source>
        <dbReference type="PROSITE" id="PS50041"/>
    </source>
</evidence>
<accession>A0A8R1HQ32</accession>
<dbReference type="InterPro" id="IPR016187">
    <property type="entry name" value="CTDL_fold"/>
</dbReference>
<reference evidence="4" key="1">
    <citation type="submission" date="2010-08" db="EMBL/GenBank/DDBJ databases">
        <authorList>
            <consortium name="Caenorhabditis japonica Sequencing Consortium"/>
            <person name="Wilson R.K."/>
        </authorList>
    </citation>
    <scope>NUCLEOTIDE SEQUENCE [LARGE SCALE GENOMIC DNA]</scope>
    <source>
        <strain evidence="4">DF5081</strain>
    </source>
</reference>
<name>A0A8R1HQ32_CAEJA</name>
<dbReference type="InterPro" id="IPR016186">
    <property type="entry name" value="C-type_lectin-like/link_sf"/>
</dbReference>
<proteinExistence type="predicted"/>
<organism evidence="3 4">
    <name type="scientific">Caenorhabditis japonica</name>
    <dbReference type="NCBI Taxonomy" id="281687"/>
    <lineage>
        <taxon>Eukaryota</taxon>
        <taxon>Metazoa</taxon>
        <taxon>Ecdysozoa</taxon>
        <taxon>Nematoda</taxon>
        <taxon>Chromadorea</taxon>
        <taxon>Rhabditida</taxon>
        <taxon>Rhabditina</taxon>
        <taxon>Rhabditomorpha</taxon>
        <taxon>Rhabditoidea</taxon>
        <taxon>Rhabditidae</taxon>
        <taxon>Peloderinae</taxon>
        <taxon>Caenorhabditis</taxon>
    </lineage>
</organism>
<protein>
    <submittedName>
        <fullName evidence="3">C-type lectin domain-containing protein</fullName>
    </submittedName>
</protein>
<feature type="region of interest" description="Disordered" evidence="1">
    <location>
        <begin position="1"/>
        <end position="22"/>
    </location>
</feature>